<dbReference type="EMBL" id="KZ305075">
    <property type="protein sequence ID" value="PIA29826.1"/>
    <property type="molecule type" value="Genomic_DNA"/>
</dbReference>
<dbReference type="InterPro" id="IPR000095">
    <property type="entry name" value="CRIB_dom"/>
</dbReference>
<sequence length="193" mass="21845">SYALNYHPPSFYIFILLLVIFYTCFVHEEMRERMERLVLLPFSIGCASQSSVQVIDNYPKKSKQESSPSPTRGQGEEESRKMKNPIGFLTIPKPNISSGIQKLVKGFKSFSQLFVYKDEVENMDMDMEIGFPTDVKHVTHIGWDGSTTTNPLMGWDELKAPELLSLPTYSFKQFELAMASQADSPVLGSSRVC</sequence>
<dbReference type="Proteomes" id="UP000230069">
    <property type="component" value="Unassembled WGS sequence"/>
</dbReference>
<evidence type="ECO:0000256" key="1">
    <source>
        <dbReference type="SAM" id="MobiDB-lite"/>
    </source>
</evidence>
<feature type="non-terminal residue" evidence="4">
    <location>
        <position position="1"/>
    </location>
</feature>
<evidence type="ECO:0000259" key="3">
    <source>
        <dbReference type="PROSITE" id="PS50108"/>
    </source>
</evidence>
<keyword evidence="5" id="KW-1185">Reference proteome</keyword>
<protein>
    <recommendedName>
        <fullName evidence="3">CRIB domain-containing protein</fullName>
    </recommendedName>
</protein>
<feature type="domain" description="CRIB" evidence="3">
    <location>
        <begin position="129"/>
        <end position="142"/>
    </location>
</feature>
<feature type="region of interest" description="Disordered" evidence="1">
    <location>
        <begin position="57"/>
        <end position="84"/>
    </location>
</feature>
<dbReference type="AlphaFoldDB" id="A0A2G5CEU9"/>
<dbReference type="SMART" id="SM00285">
    <property type="entry name" value="PBD"/>
    <property type="match status" value="1"/>
</dbReference>
<dbReference type="Pfam" id="PF00786">
    <property type="entry name" value="PBD"/>
    <property type="match status" value="1"/>
</dbReference>
<dbReference type="CDD" id="cd00132">
    <property type="entry name" value="CRIB"/>
    <property type="match status" value="1"/>
</dbReference>
<evidence type="ECO:0000313" key="5">
    <source>
        <dbReference type="Proteomes" id="UP000230069"/>
    </source>
</evidence>
<organism evidence="4 5">
    <name type="scientific">Aquilegia coerulea</name>
    <name type="common">Rocky mountain columbine</name>
    <dbReference type="NCBI Taxonomy" id="218851"/>
    <lineage>
        <taxon>Eukaryota</taxon>
        <taxon>Viridiplantae</taxon>
        <taxon>Streptophyta</taxon>
        <taxon>Embryophyta</taxon>
        <taxon>Tracheophyta</taxon>
        <taxon>Spermatophyta</taxon>
        <taxon>Magnoliopsida</taxon>
        <taxon>Ranunculales</taxon>
        <taxon>Ranunculaceae</taxon>
        <taxon>Thalictroideae</taxon>
        <taxon>Aquilegia</taxon>
    </lineage>
</organism>
<evidence type="ECO:0000256" key="2">
    <source>
        <dbReference type="SAM" id="Phobius"/>
    </source>
</evidence>
<keyword evidence="2" id="KW-0472">Membrane</keyword>
<accession>A0A2G5CEU9</accession>
<proteinExistence type="predicted"/>
<dbReference type="OrthoDB" id="678664at2759"/>
<feature type="transmembrane region" description="Helical" evidence="2">
    <location>
        <begin position="6"/>
        <end position="26"/>
    </location>
</feature>
<dbReference type="InterPro" id="IPR044509">
    <property type="entry name" value="RIC2/4"/>
</dbReference>
<dbReference type="PANTHER" id="PTHR46931">
    <property type="entry name" value="CRIB DOMAIN-CONTAINING PROTEIN RIC2"/>
    <property type="match status" value="1"/>
</dbReference>
<name>A0A2G5CEU9_AQUCA</name>
<evidence type="ECO:0000313" key="4">
    <source>
        <dbReference type="EMBL" id="PIA29826.1"/>
    </source>
</evidence>
<keyword evidence="2" id="KW-1133">Transmembrane helix</keyword>
<keyword evidence="2" id="KW-0812">Transmembrane</keyword>
<dbReference type="PROSITE" id="PS50108">
    <property type="entry name" value="CRIB"/>
    <property type="match status" value="1"/>
</dbReference>
<dbReference type="PANTHER" id="PTHR46931:SF14">
    <property type="entry name" value="CRIB DOMAIN-CONTAINING PROTEIN RIC2"/>
    <property type="match status" value="1"/>
</dbReference>
<reference evidence="4 5" key="1">
    <citation type="submission" date="2017-09" db="EMBL/GenBank/DDBJ databases">
        <title>WGS assembly of Aquilegia coerulea Goldsmith.</title>
        <authorList>
            <person name="Hodges S."/>
            <person name="Kramer E."/>
            <person name="Nordborg M."/>
            <person name="Tomkins J."/>
            <person name="Borevitz J."/>
            <person name="Derieg N."/>
            <person name="Yan J."/>
            <person name="Mihaltcheva S."/>
            <person name="Hayes R.D."/>
            <person name="Rokhsar D."/>
        </authorList>
    </citation>
    <scope>NUCLEOTIDE SEQUENCE [LARGE SCALE GENOMIC DNA]</scope>
    <source>
        <strain evidence="5">cv. Goldsmith</strain>
    </source>
</reference>
<gene>
    <name evidence="4" type="ORF">AQUCO_05800120v1</name>
</gene>